<accession>A0AA38HSD2</accession>
<evidence type="ECO:0000256" key="7">
    <source>
        <dbReference type="RuleBase" id="RU361218"/>
    </source>
</evidence>
<dbReference type="Proteomes" id="UP001168821">
    <property type="component" value="Unassembled WGS sequence"/>
</dbReference>
<evidence type="ECO:0000256" key="1">
    <source>
        <dbReference type="ARBA" id="ARBA00004141"/>
    </source>
</evidence>
<feature type="transmembrane region" description="Helical" evidence="7">
    <location>
        <begin position="50"/>
        <end position="69"/>
    </location>
</feature>
<dbReference type="PANTHER" id="PTHR19282">
    <property type="entry name" value="TETRASPANIN"/>
    <property type="match status" value="1"/>
</dbReference>
<evidence type="ECO:0000313" key="8">
    <source>
        <dbReference type="EMBL" id="KAJ3643093.1"/>
    </source>
</evidence>
<feature type="transmembrane region" description="Helical" evidence="7">
    <location>
        <begin position="81"/>
        <end position="103"/>
    </location>
</feature>
<dbReference type="InterPro" id="IPR018499">
    <property type="entry name" value="Tetraspanin/Peripherin"/>
</dbReference>
<dbReference type="SUPFAM" id="SSF48652">
    <property type="entry name" value="Tetraspanin"/>
    <property type="match status" value="1"/>
</dbReference>
<dbReference type="GO" id="GO:0005886">
    <property type="term" value="C:plasma membrane"/>
    <property type="evidence" value="ECO:0007669"/>
    <property type="project" value="TreeGrafter"/>
</dbReference>
<keyword evidence="4 7" id="KW-1133">Transmembrane helix</keyword>
<keyword evidence="3 7" id="KW-0812">Transmembrane</keyword>
<feature type="disulfide bond" evidence="6">
    <location>
        <begin position="146"/>
        <end position="165"/>
    </location>
</feature>
<keyword evidence="5 7" id="KW-0472">Membrane</keyword>
<evidence type="ECO:0000256" key="6">
    <source>
        <dbReference type="PIRSR" id="PIRSR002419-1"/>
    </source>
</evidence>
<dbReference type="InterPro" id="IPR000301">
    <property type="entry name" value="Tetraspanin_animals"/>
</dbReference>
<dbReference type="CDD" id="cd03127">
    <property type="entry name" value="tetraspanin_LEL"/>
    <property type="match status" value="1"/>
</dbReference>
<feature type="transmembrane region" description="Helical" evidence="7">
    <location>
        <begin position="12"/>
        <end position="30"/>
    </location>
</feature>
<dbReference type="EMBL" id="JALNTZ010000008">
    <property type="protein sequence ID" value="KAJ3643093.1"/>
    <property type="molecule type" value="Genomic_DNA"/>
</dbReference>
<dbReference type="AlphaFoldDB" id="A0AA38HSD2"/>
<comment type="subcellular location">
    <subcellularLocation>
        <location evidence="1 7">Membrane</location>
        <topology evidence="1 7">Multi-pass membrane protein</topology>
    </subcellularLocation>
</comment>
<dbReference type="PIRSF" id="PIRSF002419">
    <property type="entry name" value="Tetraspanin"/>
    <property type="match status" value="1"/>
</dbReference>
<dbReference type="Gene3D" id="1.10.1450.10">
    <property type="entry name" value="Tetraspanin"/>
    <property type="match status" value="1"/>
</dbReference>
<sequence>MCHIFKEFVRFVIFVSASLFTIIGATLVLIGTLHLVNSKFVTDTFGSLHLIPYLLITIGFIIFVISFFGCQGAYKRNQCFLYTYGCILLVFFVVQVALGAYIISQLKNKGESRQNIEETVNYIFENTENTLNKETVDFVQQKLECCGTYGPIFWFQKLKVLPKSCYKSEANILPFTSGCTDKILHLLKNILIGTGVGGLILAMFELVMGILSLYFASTLGKNYQHYLRARNVVY</sequence>
<feature type="disulfide bond" evidence="6">
    <location>
        <begin position="145"/>
        <end position="179"/>
    </location>
</feature>
<evidence type="ECO:0000256" key="2">
    <source>
        <dbReference type="ARBA" id="ARBA00006840"/>
    </source>
</evidence>
<organism evidence="8 9">
    <name type="scientific">Zophobas morio</name>
    <dbReference type="NCBI Taxonomy" id="2755281"/>
    <lineage>
        <taxon>Eukaryota</taxon>
        <taxon>Metazoa</taxon>
        <taxon>Ecdysozoa</taxon>
        <taxon>Arthropoda</taxon>
        <taxon>Hexapoda</taxon>
        <taxon>Insecta</taxon>
        <taxon>Pterygota</taxon>
        <taxon>Neoptera</taxon>
        <taxon>Endopterygota</taxon>
        <taxon>Coleoptera</taxon>
        <taxon>Polyphaga</taxon>
        <taxon>Cucujiformia</taxon>
        <taxon>Tenebrionidae</taxon>
        <taxon>Zophobas</taxon>
    </lineage>
</organism>
<evidence type="ECO:0000256" key="3">
    <source>
        <dbReference type="ARBA" id="ARBA00022692"/>
    </source>
</evidence>
<keyword evidence="9" id="KW-1185">Reference proteome</keyword>
<feature type="transmembrane region" description="Helical" evidence="7">
    <location>
        <begin position="190"/>
        <end position="216"/>
    </location>
</feature>
<comment type="caution">
    <text evidence="8">The sequence shown here is derived from an EMBL/GenBank/DDBJ whole genome shotgun (WGS) entry which is preliminary data.</text>
</comment>
<evidence type="ECO:0000313" key="9">
    <source>
        <dbReference type="Proteomes" id="UP001168821"/>
    </source>
</evidence>
<dbReference type="InterPro" id="IPR008952">
    <property type="entry name" value="Tetraspanin_EC2_sf"/>
</dbReference>
<evidence type="ECO:0000256" key="5">
    <source>
        <dbReference type="ARBA" id="ARBA00023136"/>
    </source>
</evidence>
<comment type="similarity">
    <text evidence="2 7">Belongs to the tetraspanin (TM4SF) family.</text>
</comment>
<evidence type="ECO:0000256" key="4">
    <source>
        <dbReference type="ARBA" id="ARBA00022989"/>
    </source>
</evidence>
<name>A0AA38HSD2_9CUCU</name>
<protein>
    <recommendedName>
        <fullName evidence="7">Tetraspanin</fullName>
    </recommendedName>
</protein>
<proteinExistence type="inferred from homology"/>
<keyword evidence="6" id="KW-1015">Disulfide bond</keyword>
<dbReference type="Pfam" id="PF00335">
    <property type="entry name" value="Tetraspanin"/>
    <property type="match status" value="1"/>
</dbReference>
<gene>
    <name evidence="8" type="ORF">Zmor_025827</name>
</gene>
<dbReference type="PRINTS" id="PR00259">
    <property type="entry name" value="TMFOUR"/>
</dbReference>
<dbReference type="PANTHER" id="PTHR19282:SF521">
    <property type="entry name" value="IP01817P-RELATED"/>
    <property type="match status" value="1"/>
</dbReference>
<reference evidence="8" key="1">
    <citation type="journal article" date="2023" name="G3 (Bethesda)">
        <title>Whole genome assemblies of Zophobas morio and Tenebrio molitor.</title>
        <authorList>
            <person name="Kaur S."/>
            <person name="Stinson S.A."/>
            <person name="diCenzo G.C."/>
        </authorList>
    </citation>
    <scope>NUCLEOTIDE SEQUENCE</scope>
    <source>
        <strain evidence="8">QUZm001</strain>
    </source>
</reference>